<comment type="caution">
    <text evidence="9">The sequence shown here is derived from an EMBL/GenBank/DDBJ whole genome shotgun (WGS) entry which is preliminary data.</text>
</comment>
<proteinExistence type="inferred from homology"/>
<feature type="transmembrane region" description="Helical" evidence="7">
    <location>
        <begin position="84"/>
        <end position="103"/>
    </location>
</feature>
<dbReference type="PANTHER" id="PTHR43227">
    <property type="entry name" value="BLL4140 PROTEIN"/>
    <property type="match status" value="1"/>
</dbReference>
<evidence type="ECO:0000256" key="4">
    <source>
        <dbReference type="ARBA" id="ARBA00022692"/>
    </source>
</evidence>
<dbReference type="SUPFAM" id="SSF161098">
    <property type="entry name" value="MetI-like"/>
    <property type="match status" value="1"/>
</dbReference>
<keyword evidence="5 7" id="KW-1133">Transmembrane helix</keyword>
<dbReference type="InterPro" id="IPR035906">
    <property type="entry name" value="MetI-like_sf"/>
</dbReference>
<keyword evidence="10" id="KW-1185">Reference proteome</keyword>
<organism evidence="9 10">
    <name type="scientific">Paenibacillus oryzae</name>
    <dbReference type="NCBI Taxonomy" id="1844972"/>
    <lineage>
        <taxon>Bacteria</taxon>
        <taxon>Bacillati</taxon>
        <taxon>Bacillota</taxon>
        <taxon>Bacilli</taxon>
        <taxon>Bacillales</taxon>
        <taxon>Paenibacillaceae</taxon>
        <taxon>Paenibacillus</taxon>
    </lineage>
</organism>
<evidence type="ECO:0000256" key="7">
    <source>
        <dbReference type="RuleBase" id="RU363032"/>
    </source>
</evidence>
<dbReference type="Proteomes" id="UP000092024">
    <property type="component" value="Unassembled WGS sequence"/>
</dbReference>
<dbReference type="Pfam" id="PF00528">
    <property type="entry name" value="BPD_transp_1"/>
    <property type="match status" value="1"/>
</dbReference>
<feature type="transmembrane region" description="Helical" evidence="7">
    <location>
        <begin position="222"/>
        <end position="244"/>
    </location>
</feature>
<dbReference type="InterPro" id="IPR050809">
    <property type="entry name" value="UgpAE/MalFG_permease"/>
</dbReference>
<dbReference type="CDD" id="cd06261">
    <property type="entry name" value="TM_PBP2"/>
    <property type="match status" value="1"/>
</dbReference>
<evidence type="ECO:0000256" key="6">
    <source>
        <dbReference type="ARBA" id="ARBA00023136"/>
    </source>
</evidence>
<keyword evidence="4 7" id="KW-0812">Transmembrane</keyword>
<feature type="transmembrane region" description="Helical" evidence="7">
    <location>
        <begin position="183"/>
        <end position="201"/>
    </location>
</feature>
<dbReference type="AlphaFoldDB" id="A0A1A5YA44"/>
<name>A0A1A5YA44_9BACL</name>
<feature type="transmembrane region" description="Helical" evidence="7">
    <location>
        <begin position="110"/>
        <end position="130"/>
    </location>
</feature>
<reference evidence="9 10" key="1">
    <citation type="submission" date="2016-05" db="EMBL/GenBank/DDBJ databases">
        <title>Paenibacillus oryzae. sp. nov., isolated from the rice root.</title>
        <authorList>
            <person name="Zhang J."/>
            <person name="Zhang X."/>
        </authorList>
    </citation>
    <scope>NUCLEOTIDE SEQUENCE [LARGE SCALE GENOMIC DNA]</scope>
    <source>
        <strain evidence="9 10">1DrF-4</strain>
    </source>
</reference>
<gene>
    <name evidence="9" type="ORF">A7K91_01100</name>
</gene>
<dbReference type="GO" id="GO:0055085">
    <property type="term" value="P:transmembrane transport"/>
    <property type="evidence" value="ECO:0007669"/>
    <property type="project" value="InterPro"/>
</dbReference>
<feature type="transmembrane region" description="Helical" evidence="7">
    <location>
        <begin position="15"/>
        <end position="37"/>
    </location>
</feature>
<evidence type="ECO:0000313" key="10">
    <source>
        <dbReference type="Proteomes" id="UP000092024"/>
    </source>
</evidence>
<keyword evidence="3" id="KW-1003">Cell membrane</keyword>
<dbReference type="PANTHER" id="PTHR43227:SF3">
    <property type="entry name" value="BINDING-PROTEIN-DEPENDENT TRANSPORT SYSTEMS INNER MEMBRANE COMPONENT"/>
    <property type="match status" value="1"/>
</dbReference>
<dbReference type="GO" id="GO:0005886">
    <property type="term" value="C:plasma membrane"/>
    <property type="evidence" value="ECO:0007669"/>
    <property type="project" value="UniProtKB-SubCell"/>
</dbReference>
<dbReference type="Gene3D" id="1.10.3720.10">
    <property type="entry name" value="MetI-like"/>
    <property type="match status" value="1"/>
</dbReference>
<feature type="transmembrane region" description="Helical" evidence="7">
    <location>
        <begin position="264"/>
        <end position="291"/>
    </location>
</feature>
<sequence length="299" mass="33463">MKIKKLSLEQKNRYYGLYFILPWFAGFLLLFLVPLIASFRYSMSKLEVTNEGFTLDFIGFANFREALFSHESYVRTLTESVMDIAVNTPLIIIFSLFFAVILNQKFRGRVLARAIFFLPVILASGIIASIESGDLMQSVVKSANDTTGGGLSVMKNLELTIMLIESGMSPILVEYLMGAVSRIYEIVSQSGVQILIFLAGLQSISPSLYEAAKIEGSTGYEAFWKITFPMISPLILTNLVYTIIDSFISDQTSRLVVDTAFKSFNFGLSAAMSWMYFAVIALVLWVTTALVSRKVFYQD</sequence>
<accession>A0A1A5YA44</accession>
<keyword evidence="6 7" id="KW-0472">Membrane</keyword>
<dbReference type="OrthoDB" id="9788108at2"/>
<evidence type="ECO:0000256" key="2">
    <source>
        <dbReference type="ARBA" id="ARBA00022448"/>
    </source>
</evidence>
<evidence type="ECO:0000256" key="1">
    <source>
        <dbReference type="ARBA" id="ARBA00004651"/>
    </source>
</evidence>
<dbReference type="STRING" id="1844972.A7K91_01100"/>
<keyword evidence="2 7" id="KW-0813">Transport</keyword>
<dbReference type="PROSITE" id="PS50928">
    <property type="entry name" value="ABC_TM1"/>
    <property type="match status" value="1"/>
</dbReference>
<comment type="subcellular location">
    <subcellularLocation>
        <location evidence="1 7">Cell membrane</location>
        <topology evidence="1 7">Multi-pass membrane protein</topology>
    </subcellularLocation>
</comment>
<evidence type="ECO:0000259" key="8">
    <source>
        <dbReference type="PROSITE" id="PS50928"/>
    </source>
</evidence>
<evidence type="ECO:0000313" key="9">
    <source>
        <dbReference type="EMBL" id="OBR62255.1"/>
    </source>
</evidence>
<feature type="domain" description="ABC transmembrane type-1" evidence="8">
    <location>
        <begin position="77"/>
        <end position="295"/>
    </location>
</feature>
<evidence type="ECO:0000256" key="3">
    <source>
        <dbReference type="ARBA" id="ARBA00022475"/>
    </source>
</evidence>
<dbReference type="InterPro" id="IPR000515">
    <property type="entry name" value="MetI-like"/>
</dbReference>
<protein>
    <submittedName>
        <fullName evidence="9">ABC transporter permease</fullName>
    </submittedName>
</protein>
<evidence type="ECO:0000256" key="5">
    <source>
        <dbReference type="ARBA" id="ARBA00022989"/>
    </source>
</evidence>
<dbReference type="EMBL" id="LYPA01000080">
    <property type="protein sequence ID" value="OBR62255.1"/>
    <property type="molecule type" value="Genomic_DNA"/>
</dbReference>
<comment type="similarity">
    <text evidence="7">Belongs to the binding-protein-dependent transport system permease family.</text>
</comment>
<dbReference type="RefSeq" id="WP_068687114.1">
    <property type="nucleotide sequence ID" value="NZ_LYPA01000080.1"/>
</dbReference>